<evidence type="ECO:0000313" key="2">
    <source>
        <dbReference type="EMBL" id="PRP90915.1"/>
    </source>
</evidence>
<dbReference type="Proteomes" id="UP000237968">
    <property type="component" value="Unassembled WGS sequence"/>
</dbReference>
<dbReference type="AlphaFoldDB" id="A0A2S9XDH8"/>
<comment type="caution">
    <text evidence="2">The sequence shown here is derived from an EMBL/GenBank/DDBJ whole genome shotgun (WGS) entry which is preliminary data.</text>
</comment>
<dbReference type="InterPro" id="IPR002347">
    <property type="entry name" value="SDR_fam"/>
</dbReference>
<gene>
    <name evidence="2" type="primary">entA</name>
    <name evidence="2" type="ORF">ENSA5_59900</name>
</gene>
<proteinExistence type="predicted"/>
<dbReference type="PANTHER" id="PTHR43157">
    <property type="entry name" value="PHOSPHATIDYLINOSITOL-GLYCAN BIOSYNTHESIS CLASS F PROTEIN-RELATED"/>
    <property type="match status" value="1"/>
</dbReference>
<protein>
    <submittedName>
        <fullName evidence="2">2,3-dihydro-2,3-dihydroxybenzoate dehydrogenase</fullName>
        <ecNumber evidence="2">1.3.1.28</ecNumber>
    </submittedName>
</protein>
<dbReference type="Pfam" id="PF00106">
    <property type="entry name" value="adh_short"/>
    <property type="match status" value="1"/>
</dbReference>
<dbReference type="PRINTS" id="PR00081">
    <property type="entry name" value="GDHRDH"/>
</dbReference>
<dbReference type="CDD" id="cd05327">
    <property type="entry name" value="retinol-DH_like_SDR_c_like"/>
    <property type="match status" value="1"/>
</dbReference>
<organism evidence="2 3">
    <name type="scientific">Enhygromyxa salina</name>
    <dbReference type="NCBI Taxonomy" id="215803"/>
    <lineage>
        <taxon>Bacteria</taxon>
        <taxon>Pseudomonadati</taxon>
        <taxon>Myxococcota</taxon>
        <taxon>Polyangia</taxon>
        <taxon>Nannocystales</taxon>
        <taxon>Nannocystaceae</taxon>
        <taxon>Enhygromyxa</taxon>
    </lineage>
</organism>
<dbReference type="GO" id="GO:0008667">
    <property type="term" value="F:2,3-dihydro-2,3-dihydroxybenzoate dehydrogenase activity"/>
    <property type="evidence" value="ECO:0007669"/>
    <property type="project" value="UniProtKB-EC"/>
</dbReference>
<dbReference type="InterPro" id="IPR036291">
    <property type="entry name" value="NAD(P)-bd_dom_sf"/>
</dbReference>
<name>A0A2S9XDH8_9BACT</name>
<dbReference type="EC" id="1.3.1.28" evidence="2"/>
<dbReference type="EMBL" id="PVNK01000263">
    <property type="protein sequence ID" value="PRP90915.1"/>
    <property type="molecule type" value="Genomic_DNA"/>
</dbReference>
<evidence type="ECO:0000256" key="1">
    <source>
        <dbReference type="ARBA" id="ARBA00023002"/>
    </source>
</evidence>
<dbReference type="OrthoDB" id="109589at2"/>
<sequence length="296" mass="31997">MSGKTVLITGGNSGIGSFTAVGLARMGARVVFTSRNPRKGDVARAELREAAETKSIDYMALDLASFTSIAAFADQYLAKYDRLDVLILNAGVILDARTETKEGFETTFGVNHLGHFYLTQLLRERLEASAPARVVVVASDAYRGAREGLDFDDLMATRDYKPLRAYAHSKLANILFTNELARQLEGKGVTANSLHPGVVRTGLGRDGDVRSLLGRVALSVMRPFLISPERGARTSIYLASSPEVEGESGGYYVSCRPAKRIAPATDEGAARRLWQVSEELVAEGKATAKAKARRPS</sequence>
<dbReference type="SUPFAM" id="SSF51735">
    <property type="entry name" value="NAD(P)-binding Rossmann-fold domains"/>
    <property type="match status" value="1"/>
</dbReference>
<dbReference type="Gene3D" id="3.40.50.720">
    <property type="entry name" value="NAD(P)-binding Rossmann-like Domain"/>
    <property type="match status" value="1"/>
</dbReference>
<keyword evidence="3" id="KW-1185">Reference proteome</keyword>
<evidence type="ECO:0000313" key="3">
    <source>
        <dbReference type="Proteomes" id="UP000237968"/>
    </source>
</evidence>
<accession>A0A2S9XDH8</accession>
<reference evidence="2 3" key="1">
    <citation type="submission" date="2018-03" db="EMBL/GenBank/DDBJ databases">
        <title>Draft Genome Sequences of the Obligatory Marine Myxobacteria Enhygromyxa salina SWB005.</title>
        <authorList>
            <person name="Poehlein A."/>
            <person name="Moghaddam J.A."/>
            <person name="Harms H."/>
            <person name="Alanjari M."/>
            <person name="Koenig G.M."/>
            <person name="Daniel R."/>
            <person name="Schaeberle T.F."/>
        </authorList>
    </citation>
    <scope>NUCLEOTIDE SEQUENCE [LARGE SCALE GENOMIC DNA]</scope>
    <source>
        <strain evidence="2 3">SWB005</strain>
    </source>
</reference>
<keyword evidence="1 2" id="KW-0560">Oxidoreductase</keyword>
<dbReference type="PANTHER" id="PTHR43157:SF64">
    <property type="entry name" value="RETINOL DEHYDROGENASE 14"/>
    <property type="match status" value="1"/>
</dbReference>